<dbReference type="AlphaFoldDB" id="A0A2A4ZA15"/>
<name>A0A2A4ZA15_9PROT</name>
<dbReference type="GO" id="GO:0006520">
    <property type="term" value="P:amino acid metabolic process"/>
    <property type="evidence" value="ECO:0007669"/>
    <property type="project" value="InterPro"/>
</dbReference>
<reference key="1">
    <citation type="submission" date="2017-08" db="EMBL/GenBank/DDBJ databases">
        <title>A dynamic microbial community with high functional redundancy inhabits the cold, oxic subseafloor aquifer.</title>
        <authorList>
            <person name="Tully B.J."/>
            <person name="Wheat C.G."/>
            <person name="Glazer B.T."/>
            <person name="Huber J.A."/>
        </authorList>
    </citation>
    <scope>NUCLEOTIDE SEQUENCE [LARGE SCALE GENOMIC DNA]</scope>
</reference>
<evidence type="ECO:0000313" key="9">
    <source>
        <dbReference type="EMBL" id="PCJ03366.1"/>
    </source>
</evidence>
<gene>
    <name evidence="9" type="ORF">COB13_01700</name>
</gene>
<comment type="similarity">
    <text evidence="2">Belongs to the class-I pyridoxal-phosphate-dependent aminotransferase family.</text>
</comment>
<accession>A0A2A4ZA15</accession>
<dbReference type="InterPro" id="IPR015424">
    <property type="entry name" value="PyrdxlP-dep_Trfase"/>
</dbReference>
<comment type="cofactor">
    <cofactor evidence="1">
        <name>pyridoxal 5'-phosphate</name>
        <dbReference type="ChEBI" id="CHEBI:597326"/>
    </cofactor>
</comment>
<dbReference type="SUPFAM" id="SSF53383">
    <property type="entry name" value="PLP-dependent transferases"/>
    <property type="match status" value="1"/>
</dbReference>
<proteinExistence type="inferred from homology"/>
<keyword evidence="6" id="KW-0663">Pyridoxal phosphate</keyword>
<dbReference type="Pfam" id="PF00155">
    <property type="entry name" value="Aminotran_1_2"/>
    <property type="match status" value="1"/>
</dbReference>
<organism evidence="9">
    <name type="scientific">OCS116 cluster bacterium</name>
    <dbReference type="NCBI Taxonomy" id="2030921"/>
    <lineage>
        <taxon>Bacteria</taxon>
        <taxon>Pseudomonadati</taxon>
        <taxon>Pseudomonadota</taxon>
        <taxon>Alphaproteobacteria</taxon>
        <taxon>OCS116 cluster</taxon>
    </lineage>
</organism>
<evidence type="ECO:0000259" key="8">
    <source>
        <dbReference type="Pfam" id="PF00155"/>
    </source>
</evidence>
<dbReference type="GO" id="GO:0030170">
    <property type="term" value="F:pyridoxal phosphate binding"/>
    <property type="evidence" value="ECO:0007669"/>
    <property type="project" value="InterPro"/>
</dbReference>
<evidence type="ECO:0000256" key="5">
    <source>
        <dbReference type="ARBA" id="ARBA00022679"/>
    </source>
</evidence>
<dbReference type="PANTHER" id="PTHR46383">
    <property type="entry name" value="ASPARTATE AMINOTRANSFERASE"/>
    <property type="match status" value="1"/>
</dbReference>
<keyword evidence="5 9" id="KW-0808">Transferase</keyword>
<evidence type="ECO:0000256" key="3">
    <source>
        <dbReference type="ARBA" id="ARBA00012753"/>
    </source>
</evidence>
<sequence>MKLAQAMSRLGTETAFDVMARAQQLRAEGKDIIDLSIGQSDFRAPDSIVEAAVKAFRDGMHSYTPAKGILPLREAVAADIEKRRGVKVSAENVLVVPGGKVTMFFAIQLFAEPGAEILYPNPGFPIYESLINYGGAKAVAIPILEKNNFAFSADDILERLTPNSRLLILNSPANPTGGFTPRSELEKLIKGLDDYPDLYILSDEIYGRMLYDGNEHASPIEYESVRDRVIILDGWSKTYAMAGLRLGYGLWPDTLIDHATRLAVNVHSCVNAPTQYAGLEALTGPQDEVEAMFKTFDERRKVIVPRLNEVPGFKCHDPSGAFYVFPNITGTGMDSATLQSRILEEAGVATIPGTSFGSYGEGYIRLSYANSIENINKAVDRIGDLLS</sequence>
<dbReference type="Gene3D" id="3.40.640.10">
    <property type="entry name" value="Type I PLP-dependent aspartate aminotransferase-like (Major domain)"/>
    <property type="match status" value="1"/>
</dbReference>
<evidence type="ECO:0000256" key="4">
    <source>
        <dbReference type="ARBA" id="ARBA00022576"/>
    </source>
</evidence>
<comment type="catalytic activity">
    <reaction evidence="7">
        <text>L-aspartate + 2-oxoglutarate = oxaloacetate + L-glutamate</text>
        <dbReference type="Rhea" id="RHEA:21824"/>
        <dbReference type="ChEBI" id="CHEBI:16452"/>
        <dbReference type="ChEBI" id="CHEBI:16810"/>
        <dbReference type="ChEBI" id="CHEBI:29985"/>
        <dbReference type="ChEBI" id="CHEBI:29991"/>
        <dbReference type="EC" id="2.6.1.1"/>
    </reaction>
</comment>
<keyword evidence="4 9" id="KW-0032">Aminotransferase</keyword>
<dbReference type="InterPro" id="IPR004839">
    <property type="entry name" value="Aminotransferase_I/II_large"/>
</dbReference>
<evidence type="ECO:0000256" key="7">
    <source>
        <dbReference type="ARBA" id="ARBA00049185"/>
    </source>
</evidence>
<feature type="domain" description="Aminotransferase class I/classII large" evidence="8">
    <location>
        <begin position="30"/>
        <end position="382"/>
    </location>
</feature>
<evidence type="ECO:0000256" key="1">
    <source>
        <dbReference type="ARBA" id="ARBA00001933"/>
    </source>
</evidence>
<dbReference type="CDD" id="cd00609">
    <property type="entry name" value="AAT_like"/>
    <property type="match status" value="1"/>
</dbReference>
<protein>
    <recommendedName>
        <fullName evidence="3">aspartate transaminase</fullName>
        <ecNumber evidence="3">2.6.1.1</ecNumber>
    </recommendedName>
</protein>
<evidence type="ECO:0000256" key="2">
    <source>
        <dbReference type="ARBA" id="ARBA00007441"/>
    </source>
</evidence>
<dbReference type="PANTHER" id="PTHR46383:SF1">
    <property type="entry name" value="ASPARTATE AMINOTRANSFERASE"/>
    <property type="match status" value="1"/>
</dbReference>
<dbReference type="EMBL" id="NVUS01000002">
    <property type="protein sequence ID" value="PCJ03366.1"/>
    <property type="molecule type" value="Genomic_DNA"/>
</dbReference>
<dbReference type="EC" id="2.6.1.1" evidence="3"/>
<dbReference type="InterPro" id="IPR015421">
    <property type="entry name" value="PyrdxlP-dep_Trfase_major"/>
</dbReference>
<evidence type="ECO:0000256" key="6">
    <source>
        <dbReference type="ARBA" id="ARBA00022898"/>
    </source>
</evidence>
<dbReference type="InterPro" id="IPR050596">
    <property type="entry name" value="AspAT/PAT-like"/>
</dbReference>
<dbReference type="InterPro" id="IPR015422">
    <property type="entry name" value="PyrdxlP-dep_Trfase_small"/>
</dbReference>
<dbReference type="GO" id="GO:0004069">
    <property type="term" value="F:L-aspartate:2-oxoglutarate aminotransferase activity"/>
    <property type="evidence" value="ECO:0007669"/>
    <property type="project" value="UniProtKB-EC"/>
</dbReference>
<dbReference type="Gene3D" id="3.90.1150.10">
    <property type="entry name" value="Aspartate Aminotransferase, domain 1"/>
    <property type="match status" value="1"/>
</dbReference>
<reference evidence="9" key="2">
    <citation type="journal article" date="2018" name="ISME J.">
        <title>A dynamic microbial community with high functional redundancy inhabits the cold, oxic subseafloor aquifer.</title>
        <authorList>
            <person name="Tully B.J."/>
            <person name="Wheat C.G."/>
            <person name="Glazer B.T."/>
            <person name="Huber J.A."/>
        </authorList>
    </citation>
    <scope>NUCLEOTIDE SEQUENCE</scope>
    <source>
        <strain evidence="9">NORP83</strain>
    </source>
</reference>
<comment type="caution">
    <text evidence="9">The sequence shown here is derived from an EMBL/GenBank/DDBJ whole genome shotgun (WGS) entry which is preliminary data.</text>
</comment>